<dbReference type="EnsemblPlants" id="OPUNC01G17480.1">
    <property type="protein sequence ID" value="OPUNC01G17480.1"/>
    <property type="gene ID" value="OPUNC01G17480"/>
</dbReference>
<dbReference type="Proteomes" id="UP000026962">
    <property type="component" value="Chromosome 1"/>
</dbReference>
<evidence type="ECO:0000313" key="2">
    <source>
        <dbReference type="EnsemblPlants" id="OPUNC01G17480.1"/>
    </source>
</evidence>
<evidence type="ECO:0000256" key="1">
    <source>
        <dbReference type="SAM" id="Phobius"/>
    </source>
</evidence>
<dbReference type="HOGENOM" id="CLU_2282001_0_0_1"/>
<dbReference type="AlphaFoldDB" id="A0A0E0JJ94"/>
<reference evidence="2" key="2">
    <citation type="submission" date="2018-05" db="EMBL/GenBank/DDBJ databases">
        <title>OpunRS2 (Oryza punctata Reference Sequence Version 2).</title>
        <authorList>
            <person name="Zhang J."/>
            <person name="Kudrna D."/>
            <person name="Lee S."/>
            <person name="Talag J."/>
            <person name="Welchert J."/>
            <person name="Wing R.A."/>
        </authorList>
    </citation>
    <scope>NUCLEOTIDE SEQUENCE [LARGE SCALE GENOMIC DNA]</scope>
</reference>
<accession>A0A0E0JJ94</accession>
<feature type="transmembrane region" description="Helical" evidence="1">
    <location>
        <begin position="12"/>
        <end position="32"/>
    </location>
</feature>
<sequence>MIVSTVLDGQKISVWFSNYLQASLFAVGVMCHRENKVRVFLWLVLYLFAHPGIWLLLVTSRFIALKFVQRCYDGALAIGLKRTSETCFAVEKLRKENRLKVK</sequence>
<keyword evidence="1" id="KW-0812">Transmembrane</keyword>
<dbReference type="Gramene" id="OPUNC01G17480.1">
    <property type="protein sequence ID" value="OPUNC01G17480.1"/>
    <property type="gene ID" value="OPUNC01G17480"/>
</dbReference>
<keyword evidence="1" id="KW-1133">Transmembrane helix</keyword>
<protein>
    <submittedName>
        <fullName evidence="2">Uncharacterized protein</fullName>
    </submittedName>
</protein>
<proteinExistence type="predicted"/>
<keyword evidence="1" id="KW-0472">Membrane</keyword>
<evidence type="ECO:0000313" key="3">
    <source>
        <dbReference type="Proteomes" id="UP000026962"/>
    </source>
</evidence>
<name>A0A0E0JJ94_ORYPU</name>
<feature type="transmembrane region" description="Helical" evidence="1">
    <location>
        <begin position="39"/>
        <end position="57"/>
    </location>
</feature>
<keyword evidence="3" id="KW-1185">Reference proteome</keyword>
<organism evidence="2">
    <name type="scientific">Oryza punctata</name>
    <name type="common">Red rice</name>
    <dbReference type="NCBI Taxonomy" id="4537"/>
    <lineage>
        <taxon>Eukaryota</taxon>
        <taxon>Viridiplantae</taxon>
        <taxon>Streptophyta</taxon>
        <taxon>Embryophyta</taxon>
        <taxon>Tracheophyta</taxon>
        <taxon>Spermatophyta</taxon>
        <taxon>Magnoliopsida</taxon>
        <taxon>Liliopsida</taxon>
        <taxon>Poales</taxon>
        <taxon>Poaceae</taxon>
        <taxon>BOP clade</taxon>
        <taxon>Oryzoideae</taxon>
        <taxon>Oryzeae</taxon>
        <taxon>Oryzinae</taxon>
        <taxon>Oryza</taxon>
    </lineage>
</organism>
<reference evidence="2" key="1">
    <citation type="submission" date="2015-04" db="UniProtKB">
        <authorList>
            <consortium name="EnsemblPlants"/>
        </authorList>
    </citation>
    <scope>IDENTIFICATION</scope>
</reference>